<dbReference type="EMBL" id="PDDY01000001">
    <property type="protein sequence ID" value="PEH43712.1"/>
    <property type="molecule type" value="Genomic_DNA"/>
</dbReference>
<dbReference type="Proteomes" id="UP001059745">
    <property type="component" value="Chromosome 2"/>
</dbReference>
<dbReference type="PANTHER" id="PTHR43434">
    <property type="entry name" value="PHOSPHOGLYCOLATE PHOSPHATASE"/>
    <property type="match status" value="1"/>
</dbReference>
<dbReference type="GO" id="GO:0008967">
    <property type="term" value="F:phosphoglycolate phosphatase activity"/>
    <property type="evidence" value="ECO:0007669"/>
    <property type="project" value="TreeGrafter"/>
</dbReference>
<proteinExistence type="predicted"/>
<dbReference type="SUPFAM" id="SSF56784">
    <property type="entry name" value="HAD-like"/>
    <property type="match status" value="1"/>
</dbReference>
<dbReference type="GO" id="GO:0005829">
    <property type="term" value="C:cytosol"/>
    <property type="evidence" value="ECO:0007669"/>
    <property type="project" value="TreeGrafter"/>
</dbReference>
<organism evidence="1 3">
    <name type="scientific">Burkholderia gladioli</name>
    <name type="common">Pseudomonas marginata</name>
    <name type="synonym">Phytomonas marginata</name>
    <dbReference type="NCBI Taxonomy" id="28095"/>
    <lineage>
        <taxon>Bacteria</taxon>
        <taxon>Pseudomonadati</taxon>
        <taxon>Pseudomonadota</taxon>
        <taxon>Betaproteobacteria</taxon>
        <taxon>Burkholderiales</taxon>
        <taxon>Burkholderiaceae</taxon>
        <taxon>Burkholderia</taxon>
    </lineage>
</organism>
<dbReference type="InterPro" id="IPR036412">
    <property type="entry name" value="HAD-like_sf"/>
</dbReference>
<dbReference type="Gene3D" id="1.10.150.240">
    <property type="entry name" value="Putative phosphatase, domain 2"/>
    <property type="match status" value="1"/>
</dbReference>
<reference evidence="1" key="2">
    <citation type="submission" date="2017-09" db="EMBL/GenBank/DDBJ databases">
        <title>FDA dAtabase for Regulatory Grade micrObial Sequences (FDA-ARGOS): Supporting development and validation of Infectious Disease Dx tests.</title>
        <authorList>
            <person name="Minogue T."/>
            <person name="Wolcott M."/>
            <person name="Wasieloski L."/>
            <person name="Aguilar W."/>
            <person name="Moore D."/>
            <person name="Tallon L.J."/>
            <person name="Sadzewicz L."/>
            <person name="Ott S."/>
            <person name="Zhao X."/>
            <person name="Nagaraj S."/>
            <person name="Vavikolanu K."/>
            <person name="Aluvathingal J."/>
            <person name="Nadendla S."/>
            <person name="Sichtig H."/>
        </authorList>
    </citation>
    <scope>NUCLEOTIDE SEQUENCE</scope>
    <source>
        <strain evidence="1">FDAARGOS_390</strain>
    </source>
</reference>
<dbReference type="InterPro" id="IPR023214">
    <property type="entry name" value="HAD_sf"/>
</dbReference>
<evidence type="ECO:0000313" key="2">
    <source>
        <dbReference type="EMBL" id="UWX73305.1"/>
    </source>
</evidence>
<dbReference type="Proteomes" id="UP000220629">
    <property type="component" value="Unassembled WGS sequence"/>
</dbReference>
<dbReference type="PANTHER" id="PTHR43434:SF13">
    <property type="entry name" value="PHOSPHOGLYCOLATE PHOSPHATASE"/>
    <property type="match status" value="1"/>
</dbReference>
<name>A0A0M2QA70_BURGA</name>
<protein>
    <submittedName>
        <fullName evidence="2">HAD hydrolase-like protein</fullName>
    </submittedName>
    <submittedName>
        <fullName evidence="1">Haloacid dehalogenase</fullName>
    </submittedName>
</protein>
<evidence type="ECO:0000313" key="3">
    <source>
        <dbReference type="Proteomes" id="UP000220629"/>
    </source>
</evidence>
<dbReference type="Pfam" id="PF13419">
    <property type="entry name" value="HAD_2"/>
    <property type="match status" value="1"/>
</dbReference>
<keyword evidence="2" id="KW-0378">Hydrolase</keyword>
<gene>
    <name evidence="1" type="ORF">CRM94_10910</name>
    <name evidence="2" type="ORF">NYZ96_33455</name>
</gene>
<dbReference type="SFLD" id="SFLDS00003">
    <property type="entry name" value="Haloacid_Dehalogenase"/>
    <property type="match status" value="1"/>
</dbReference>
<dbReference type="InterPro" id="IPR041492">
    <property type="entry name" value="HAD_2"/>
</dbReference>
<dbReference type="Gene3D" id="3.40.50.1000">
    <property type="entry name" value="HAD superfamily/HAD-like"/>
    <property type="match status" value="1"/>
</dbReference>
<reference evidence="2" key="3">
    <citation type="submission" date="2022-09" db="EMBL/GenBank/DDBJ databases">
        <title>Genomic of Burkholderia gladioli.</title>
        <authorList>
            <person name="Wu H."/>
        </authorList>
    </citation>
    <scope>NUCLEOTIDE SEQUENCE</scope>
    <source>
        <strain evidence="2">ZN-S4</strain>
    </source>
</reference>
<dbReference type="EMBL" id="CP104215">
    <property type="protein sequence ID" value="UWX73305.1"/>
    <property type="molecule type" value="Genomic_DNA"/>
</dbReference>
<dbReference type="InterPro" id="IPR050155">
    <property type="entry name" value="HAD-like_hydrolase_sf"/>
</dbReference>
<dbReference type="GO" id="GO:0006281">
    <property type="term" value="P:DNA repair"/>
    <property type="evidence" value="ECO:0007669"/>
    <property type="project" value="TreeGrafter"/>
</dbReference>
<dbReference type="AlphaFoldDB" id="A0A0M2QA70"/>
<evidence type="ECO:0000313" key="1">
    <source>
        <dbReference type="EMBL" id="PEH43712.1"/>
    </source>
</evidence>
<accession>A0A0M2QA70</accession>
<dbReference type="InterPro" id="IPR023198">
    <property type="entry name" value="PGP-like_dom2"/>
</dbReference>
<dbReference type="SFLD" id="SFLDG01129">
    <property type="entry name" value="C1.5:_HAD__Beta-PGM__Phosphata"/>
    <property type="match status" value="1"/>
</dbReference>
<reference evidence="3" key="1">
    <citation type="submission" date="2017-09" db="EMBL/GenBank/DDBJ databases">
        <title>FDA dAtabase for Regulatory Grade micrObial Sequences (FDA-ARGOS): Supporting development and validation of Infectious Disease Dx tests.</title>
        <authorList>
            <person name="Minogue T."/>
            <person name="Wolcott M."/>
            <person name="Wasieloski L."/>
            <person name="Aguilar W."/>
            <person name="Moore D."/>
            <person name="Tallon L."/>
            <person name="Sadzewicz L."/>
            <person name="Ott S."/>
            <person name="Zhao X."/>
            <person name="Nagaraj S."/>
            <person name="Vavikolanu K."/>
            <person name="Aluvathingal J."/>
            <person name="Nadendla S."/>
            <person name="Sichtig H."/>
        </authorList>
    </citation>
    <scope>NUCLEOTIDE SEQUENCE [LARGE SCALE GENOMIC DNA]</scope>
    <source>
        <strain evidence="3">FDAARGOS_390</strain>
    </source>
</reference>
<dbReference type="RefSeq" id="WP_046581064.1">
    <property type="nucleotide sequence ID" value="NZ_CADEQC010000001.1"/>
</dbReference>
<sequence>MTPRLALFDFDGTLADSYPLFADALNELAARHGFRHTDADTQQRLRGLSATEVLRELALPLWKVPAVLGDARKLMRERIDEVAPFAGIVETLHALIDRGVAVAVATSNSPENVRAVLGDSLIARFAAIECSSSLFGKSHRLRGILRKTGIPAEQAIYVGDEIRDAEAARGVGLAYGAVAWGYTQLEALLGTRPQAVFRVPADLLSLAGPIEGAGHG</sequence>